<evidence type="ECO:0000256" key="1">
    <source>
        <dbReference type="ARBA" id="ARBA00011043"/>
    </source>
</evidence>
<dbReference type="CDD" id="cd04164">
    <property type="entry name" value="trmE"/>
    <property type="match status" value="1"/>
</dbReference>
<evidence type="ECO:0000256" key="11">
    <source>
        <dbReference type="RuleBase" id="RU003313"/>
    </source>
</evidence>
<feature type="binding site" evidence="10">
    <location>
        <position position="235"/>
    </location>
    <ligand>
        <name>Mg(2+)</name>
        <dbReference type="ChEBI" id="CHEBI:18420"/>
    </ligand>
</feature>
<dbReference type="GO" id="GO:0030488">
    <property type="term" value="P:tRNA methylation"/>
    <property type="evidence" value="ECO:0007669"/>
    <property type="project" value="TreeGrafter"/>
</dbReference>
<evidence type="ECO:0000256" key="2">
    <source>
        <dbReference type="ARBA" id="ARBA00022490"/>
    </source>
</evidence>
<dbReference type="PANTHER" id="PTHR42714:SF2">
    <property type="entry name" value="TRNA MODIFICATION GTPASE GTPBP3, MITOCHONDRIAL"/>
    <property type="match status" value="1"/>
</dbReference>
<feature type="binding site" evidence="10">
    <location>
        <position position="21"/>
    </location>
    <ligand>
        <name>(6S)-5-formyl-5,6,7,8-tetrahydrofolate</name>
        <dbReference type="ChEBI" id="CHEBI:57457"/>
    </ligand>
</feature>
<feature type="binding site" evidence="10">
    <location>
        <position position="231"/>
    </location>
    <ligand>
        <name>K(+)</name>
        <dbReference type="ChEBI" id="CHEBI:29103"/>
    </ligand>
</feature>
<dbReference type="Gene3D" id="3.30.1360.120">
    <property type="entry name" value="Probable tRNA modification gtpase trme, domain 1"/>
    <property type="match status" value="1"/>
</dbReference>
<evidence type="ECO:0000259" key="12">
    <source>
        <dbReference type="PROSITE" id="PS51709"/>
    </source>
</evidence>
<comment type="caution">
    <text evidence="13">The sequence shown here is derived from an EMBL/GenBank/DDBJ whole genome shotgun (WGS) entry which is preliminary data.</text>
</comment>
<dbReference type="RefSeq" id="WP_249323729.1">
    <property type="nucleotide sequence ID" value="NZ_JACRTK010000003.1"/>
</dbReference>
<dbReference type="NCBIfam" id="NF003661">
    <property type="entry name" value="PRK05291.1-3"/>
    <property type="match status" value="1"/>
</dbReference>
<comment type="subcellular location">
    <subcellularLocation>
        <location evidence="10">Cytoplasm</location>
    </subcellularLocation>
</comment>
<evidence type="ECO:0000256" key="5">
    <source>
        <dbReference type="ARBA" id="ARBA00022741"/>
    </source>
</evidence>
<evidence type="ECO:0000256" key="8">
    <source>
        <dbReference type="ARBA" id="ARBA00022958"/>
    </source>
</evidence>
<feature type="binding site" evidence="10">
    <location>
        <position position="125"/>
    </location>
    <ligand>
        <name>(6S)-5-formyl-5,6,7,8-tetrahydrofolate</name>
        <dbReference type="ChEBI" id="CHEBI:57457"/>
    </ligand>
</feature>
<comment type="similarity">
    <text evidence="1 10 11">Belongs to the TRAFAC class TrmE-Era-EngA-EngB-Septin-like GTPase superfamily. TrmE GTPase family.</text>
</comment>
<comment type="subunit">
    <text evidence="10">Homodimer. Heterotetramer of two MnmE and two MnmG subunits.</text>
</comment>
<dbReference type="InterPro" id="IPR027266">
    <property type="entry name" value="TrmE/GcvT-like"/>
</dbReference>
<protein>
    <recommendedName>
        <fullName evidence="10">tRNA modification GTPase MnmE</fullName>
        <ecNumber evidence="10">3.6.-.-</ecNumber>
    </recommendedName>
</protein>
<feature type="binding site" evidence="10">
    <location>
        <position position="255"/>
    </location>
    <ligand>
        <name>K(+)</name>
        <dbReference type="ChEBI" id="CHEBI:29103"/>
    </ligand>
</feature>
<dbReference type="SUPFAM" id="SSF116878">
    <property type="entry name" value="TrmE connector domain"/>
    <property type="match status" value="1"/>
</dbReference>
<dbReference type="Gene3D" id="1.20.120.430">
    <property type="entry name" value="tRNA modification GTPase MnmE domain 2"/>
    <property type="match status" value="1"/>
</dbReference>
<dbReference type="GO" id="GO:0005525">
    <property type="term" value="F:GTP binding"/>
    <property type="evidence" value="ECO:0007669"/>
    <property type="project" value="UniProtKB-UniRule"/>
</dbReference>
<gene>
    <name evidence="10 13" type="primary">mnmE</name>
    <name evidence="10" type="synonym">trmE</name>
    <name evidence="13" type="ORF">H8689_07155</name>
</gene>
<dbReference type="GO" id="GO:0046872">
    <property type="term" value="F:metal ion binding"/>
    <property type="evidence" value="ECO:0007669"/>
    <property type="project" value="UniProtKB-KW"/>
</dbReference>
<dbReference type="Pfam" id="PF10396">
    <property type="entry name" value="TrmE_N"/>
    <property type="match status" value="1"/>
</dbReference>
<evidence type="ECO:0000256" key="7">
    <source>
        <dbReference type="ARBA" id="ARBA00022842"/>
    </source>
</evidence>
<dbReference type="InterPro" id="IPR018948">
    <property type="entry name" value="GTP-bd_TrmE_N"/>
</dbReference>
<evidence type="ECO:0000256" key="4">
    <source>
        <dbReference type="ARBA" id="ARBA00022723"/>
    </source>
</evidence>
<dbReference type="GO" id="GO:0005829">
    <property type="term" value="C:cytosol"/>
    <property type="evidence" value="ECO:0007669"/>
    <property type="project" value="TreeGrafter"/>
</dbReference>
<comment type="function">
    <text evidence="10">Exhibits a very high intrinsic GTPase hydrolysis rate. Involved in the addition of a carboxymethylaminomethyl (cmnm) group at the wobble position (U34) of certain tRNAs, forming tRNA-cmnm(5)s(2)U34.</text>
</comment>
<dbReference type="InterPro" id="IPR004520">
    <property type="entry name" value="GTPase_MnmE"/>
</dbReference>
<organism evidence="13 14">
    <name type="scientific">Wansuia hejianensis</name>
    <dbReference type="NCBI Taxonomy" id="2763667"/>
    <lineage>
        <taxon>Bacteria</taxon>
        <taxon>Bacillati</taxon>
        <taxon>Bacillota</taxon>
        <taxon>Clostridia</taxon>
        <taxon>Lachnospirales</taxon>
        <taxon>Lachnospiraceae</taxon>
        <taxon>Wansuia</taxon>
    </lineage>
</organism>
<keyword evidence="14" id="KW-1185">Reference proteome</keyword>
<dbReference type="CDD" id="cd14858">
    <property type="entry name" value="TrmE_N"/>
    <property type="match status" value="1"/>
</dbReference>
<accession>A0A926F2P5</accession>
<feature type="binding site" evidence="10">
    <location>
        <position position="252"/>
    </location>
    <ligand>
        <name>K(+)</name>
        <dbReference type="ChEBI" id="CHEBI:29103"/>
    </ligand>
</feature>
<feature type="binding site" evidence="10">
    <location>
        <position position="86"/>
    </location>
    <ligand>
        <name>(6S)-5-formyl-5,6,7,8-tetrahydrofolate</name>
        <dbReference type="ChEBI" id="CHEBI:57457"/>
    </ligand>
</feature>
<evidence type="ECO:0000256" key="10">
    <source>
        <dbReference type="HAMAP-Rule" id="MF_00379"/>
    </source>
</evidence>
<name>A0A926F2P5_9FIRM</name>
<dbReference type="HAMAP" id="MF_00379">
    <property type="entry name" value="GTPase_MnmE"/>
    <property type="match status" value="1"/>
</dbReference>
<evidence type="ECO:0000256" key="9">
    <source>
        <dbReference type="ARBA" id="ARBA00023134"/>
    </source>
</evidence>
<keyword evidence="2 10" id="KW-0963">Cytoplasm</keyword>
<keyword evidence="4 10" id="KW-0479">Metal-binding</keyword>
<keyword evidence="5 10" id="KW-0547">Nucleotide-binding</keyword>
<feature type="domain" description="TrmE-type G" evidence="12">
    <location>
        <begin position="221"/>
        <end position="380"/>
    </location>
</feature>
<dbReference type="InterPro" id="IPR031168">
    <property type="entry name" value="G_TrmE"/>
</dbReference>
<dbReference type="FunFam" id="3.30.1360.120:FF:000003">
    <property type="entry name" value="tRNA modification GTPase MnmE"/>
    <property type="match status" value="1"/>
</dbReference>
<dbReference type="EC" id="3.6.-.-" evidence="10"/>
<dbReference type="InterPro" id="IPR027417">
    <property type="entry name" value="P-loop_NTPase"/>
</dbReference>
<dbReference type="GO" id="GO:0042802">
    <property type="term" value="F:identical protein binding"/>
    <property type="evidence" value="ECO:0007669"/>
    <property type="project" value="UniProtKB-ARBA"/>
</dbReference>
<evidence type="ECO:0000313" key="13">
    <source>
        <dbReference type="EMBL" id="MBC8590887.1"/>
    </source>
</evidence>
<evidence type="ECO:0000313" key="14">
    <source>
        <dbReference type="Proteomes" id="UP000601522"/>
    </source>
</evidence>
<dbReference type="AlphaFoldDB" id="A0A926F2P5"/>
<dbReference type="EMBL" id="JACRTK010000003">
    <property type="protein sequence ID" value="MBC8590887.1"/>
    <property type="molecule type" value="Genomic_DNA"/>
</dbReference>
<feature type="binding site" evidence="10">
    <location>
        <begin position="275"/>
        <end position="278"/>
    </location>
    <ligand>
        <name>GTP</name>
        <dbReference type="ChEBI" id="CHEBI:37565"/>
    </ligand>
</feature>
<keyword evidence="3 10" id="KW-0819">tRNA processing</keyword>
<dbReference type="PROSITE" id="PS51709">
    <property type="entry name" value="G_TRME"/>
    <property type="match status" value="1"/>
</dbReference>
<comment type="caution">
    <text evidence="10">Lacks conserved residue(s) required for the propagation of feature annotation.</text>
</comment>
<keyword evidence="8 10" id="KW-0630">Potassium</keyword>
<reference evidence="13 14" key="1">
    <citation type="submission" date="2020-08" db="EMBL/GenBank/DDBJ databases">
        <title>Genome public.</title>
        <authorList>
            <person name="Liu C."/>
            <person name="Sun Q."/>
        </authorList>
    </citation>
    <scope>NUCLEOTIDE SEQUENCE [LARGE SCALE GENOMIC DNA]</scope>
    <source>
        <strain evidence="13 14">NSJ-26</strain>
    </source>
</reference>
<feature type="binding site" evidence="10">
    <location>
        <position position="250"/>
    </location>
    <ligand>
        <name>K(+)</name>
        <dbReference type="ChEBI" id="CHEBI:29103"/>
    </ligand>
</feature>
<dbReference type="FunFam" id="3.40.50.300:FF:000494">
    <property type="entry name" value="tRNA modification GTPase MnmE"/>
    <property type="match status" value="1"/>
</dbReference>
<dbReference type="PANTHER" id="PTHR42714">
    <property type="entry name" value="TRNA MODIFICATION GTPASE GTPBP3"/>
    <property type="match status" value="1"/>
</dbReference>
<feature type="binding site" evidence="10">
    <location>
        <position position="459"/>
    </location>
    <ligand>
        <name>(6S)-5-formyl-5,6,7,8-tetrahydrofolate</name>
        <dbReference type="ChEBI" id="CHEBI:57457"/>
    </ligand>
</feature>
<dbReference type="Pfam" id="PF12631">
    <property type="entry name" value="MnmE_helical"/>
    <property type="match status" value="1"/>
</dbReference>
<dbReference type="NCBIfam" id="TIGR00450">
    <property type="entry name" value="mnmE_trmE_thdF"/>
    <property type="match status" value="1"/>
</dbReference>
<dbReference type="InterPro" id="IPR005225">
    <property type="entry name" value="Small_GTP-bd"/>
</dbReference>
<dbReference type="InterPro" id="IPR027368">
    <property type="entry name" value="MnmE_dom2"/>
</dbReference>
<dbReference type="Proteomes" id="UP000601522">
    <property type="component" value="Unassembled WGS sequence"/>
</dbReference>
<evidence type="ECO:0000256" key="3">
    <source>
        <dbReference type="ARBA" id="ARBA00022694"/>
    </source>
</evidence>
<keyword evidence="9 10" id="KW-0342">GTP-binding</keyword>
<dbReference type="GO" id="GO:0003924">
    <property type="term" value="F:GTPase activity"/>
    <property type="evidence" value="ECO:0007669"/>
    <property type="project" value="UniProtKB-UniRule"/>
</dbReference>
<keyword evidence="6 10" id="KW-0378">Hydrolase</keyword>
<dbReference type="SUPFAM" id="SSF52540">
    <property type="entry name" value="P-loop containing nucleoside triphosphate hydrolases"/>
    <property type="match status" value="1"/>
</dbReference>
<dbReference type="InterPro" id="IPR025867">
    <property type="entry name" value="MnmE_helical"/>
</dbReference>
<dbReference type="GO" id="GO:0002098">
    <property type="term" value="P:tRNA wobble uridine modification"/>
    <property type="evidence" value="ECO:0007669"/>
    <property type="project" value="TreeGrafter"/>
</dbReference>
<dbReference type="Pfam" id="PF01926">
    <property type="entry name" value="MMR_HSR1"/>
    <property type="match status" value="1"/>
</dbReference>
<feature type="binding site" evidence="10">
    <location>
        <position position="256"/>
    </location>
    <ligand>
        <name>Mg(2+)</name>
        <dbReference type="ChEBI" id="CHEBI:18420"/>
    </ligand>
</feature>
<proteinExistence type="inferred from homology"/>
<feature type="binding site" evidence="10">
    <location>
        <begin position="231"/>
        <end position="236"/>
    </location>
    <ligand>
        <name>GTP</name>
        <dbReference type="ChEBI" id="CHEBI:37565"/>
    </ligand>
</feature>
<evidence type="ECO:0000256" key="6">
    <source>
        <dbReference type="ARBA" id="ARBA00022801"/>
    </source>
</evidence>
<dbReference type="Gene3D" id="3.40.50.300">
    <property type="entry name" value="P-loop containing nucleotide triphosphate hydrolases"/>
    <property type="match status" value="1"/>
</dbReference>
<dbReference type="InterPro" id="IPR006073">
    <property type="entry name" value="GTP-bd"/>
</dbReference>
<keyword evidence="7 10" id="KW-0460">Magnesium</keyword>
<comment type="cofactor">
    <cofactor evidence="10">
        <name>K(+)</name>
        <dbReference type="ChEBI" id="CHEBI:29103"/>
    </cofactor>
    <text evidence="10">Binds 1 potassium ion per subunit.</text>
</comment>
<feature type="binding site" evidence="10">
    <location>
        <begin position="250"/>
        <end position="256"/>
    </location>
    <ligand>
        <name>GTP</name>
        <dbReference type="ChEBI" id="CHEBI:37565"/>
    </ligand>
</feature>
<dbReference type="NCBIfam" id="TIGR00231">
    <property type="entry name" value="small_GTP"/>
    <property type="match status" value="1"/>
</dbReference>
<sequence>MLDTIAAISTAVGEAGIGIVRLSGKNAIDIGNSVFKGIKDKELIETSNRRLTYGHIIDHDNNQIIDEVLIAYMKEPYTYTKENMVEIYCHGGIIPVKKTLELLLKKGARLAEPGEFTKRAFLNGRLDLSQAEAVIDIIKSKTDKSFQVSLNQLEGSLSSQIKGIRNILLSMIAHIEVSIDFPDEDVEDITYEELERDAYKVKSNIEKLLSTADRGKILRDGINTVILGKPNVGKSSLLNAILRENRAIVTDIPGTTRDIIEEFINIDGIPLKIIDTAGIRETDDIVEKIGVDRAKESLENADLLIAVFDASRDLTKEDMDIIELSNSKKSIIILNKTDLPSKFTKDSIEELVGDREVITASIAKGIGIDVLEKNIKDMFYSGKIDIESDTVVTNIRHKNQLEKSLKNIDSAIEDIKSMVPLDCVEVDLRNCWENLGEISGDTIGEDILDKIFSEFCIGK</sequence>